<accession>A0A7Y0EE86</accession>
<dbReference type="Proteomes" id="UP000537131">
    <property type="component" value="Unassembled WGS sequence"/>
</dbReference>
<reference evidence="1 2" key="1">
    <citation type="submission" date="2020-06" db="EMBL/GenBank/DDBJ databases">
        <title>Complete Genome Sequence of Clostridium muelleri sp. nov. P21T, an Acid-Alcohol Producing Acetogen Isolated from Old Hay.</title>
        <authorList>
            <person name="Duncan K.E."/>
            <person name="Tanner R.S."/>
        </authorList>
    </citation>
    <scope>NUCLEOTIDE SEQUENCE [LARGE SCALE GENOMIC DNA]</scope>
    <source>
        <strain evidence="1 2">P21</strain>
    </source>
</reference>
<dbReference type="AlphaFoldDB" id="A0A7Y0EE86"/>
<proteinExistence type="predicted"/>
<evidence type="ECO:0000313" key="2">
    <source>
        <dbReference type="Proteomes" id="UP000537131"/>
    </source>
</evidence>
<organism evidence="1 2">
    <name type="scientific">Clostridium muellerianum</name>
    <dbReference type="NCBI Taxonomy" id="2716538"/>
    <lineage>
        <taxon>Bacteria</taxon>
        <taxon>Bacillati</taxon>
        <taxon>Bacillota</taxon>
        <taxon>Clostridia</taxon>
        <taxon>Eubacteriales</taxon>
        <taxon>Clostridiaceae</taxon>
        <taxon>Clostridium</taxon>
    </lineage>
</organism>
<gene>
    <name evidence="1" type="ORF">HBE96_04235</name>
</gene>
<dbReference type="EMBL" id="JABBNI010000009">
    <property type="protein sequence ID" value="NMM61909.1"/>
    <property type="molecule type" value="Genomic_DNA"/>
</dbReference>
<sequence length="280" mass="30061">MLDKDLVVIRGGGDIASGIACRLFNAGFKVLILEVSKPSVIRRKVSFAQAVYDGAVFVEGICGRKVKNINEALMVIKKNVIPVIVDENLNSFKDNKLYILVDAILAKKNLGTTIDMANVVIGVGPGFIAGEDVDAVVETRRGHDLGRVILNGSAEVDTGIPGNICGYGIERVIKSPKVGEVKIIKDIGSIVESGETVALVDNVEVKAKISGVVRGMIQEKYYVSENMKMADVDPRANVDNCFSVSDKARAVGGGVLEGILYFMNKRNSNSISLGKKQCIF</sequence>
<name>A0A7Y0EE86_9CLOT</name>
<dbReference type="RefSeq" id="WP_169296518.1">
    <property type="nucleotide sequence ID" value="NZ_JABBNI010000009.1"/>
</dbReference>
<dbReference type="InterPro" id="IPR017695">
    <property type="entry name" value="Se-dep_Mo_hydrolase_YqeB"/>
</dbReference>
<comment type="caution">
    <text evidence="1">The sequence shown here is derived from an EMBL/GenBank/DDBJ whole genome shotgun (WGS) entry which is preliminary data.</text>
</comment>
<dbReference type="NCBIfam" id="TIGR03309">
    <property type="entry name" value="matur_yqeB"/>
    <property type="match status" value="1"/>
</dbReference>
<evidence type="ECO:0000313" key="1">
    <source>
        <dbReference type="EMBL" id="NMM61909.1"/>
    </source>
</evidence>
<keyword evidence="2" id="KW-1185">Reference proteome</keyword>
<protein>
    <submittedName>
        <fullName evidence="1">EF2563 family selenium-dependent molybdenum hydroxylase system protein</fullName>
    </submittedName>
</protein>